<dbReference type="InterPro" id="IPR006311">
    <property type="entry name" value="TAT_signal"/>
</dbReference>
<evidence type="ECO:0000256" key="2">
    <source>
        <dbReference type="SAM" id="SignalP"/>
    </source>
</evidence>
<feature type="signal peptide" evidence="2">
    <location>
        <begin position="1"/>
        <end position="29"/>
    </location>
</feature>
<sequence length="328" mass="34745">MPKLHRRALLGATAGLLAAPLAAPRLAHAAWPDRPIRMMIPYGGGGQTDVVARIVADAMSRNLGQVVTPDNRPGAAGVVAAEAVVRSPADGYTILVGTRNTQAINQALRPNLPFAHARDLVTIGLYATTPNILLVHASVPARNLAEFIAHARANPGKLNYASSGIGATTHLSMELLSEKAGLEMTHVPYRQSTQGMTDLLAGRVQARLVGLPEAEPVKADPAIRALGVTSPRRSPNWPEVPAIGEVVQGYEALNLFGLMAHSGTPPEIVLRLNRSLNEALASAELRTAFARVGADPAPPNTPEQAEDRALAQANLWVPMIRRLNLSAQ</sequence>
<protein>
    <submittedName>
        <fullName evidence="3">Tripartite tricarboxylate transporter substrate binding protein</fullName>
    </submittedName>
</protein>
<dbReference type="InterPro" id="IPR005064">
    <property type="entry name" value="BUG"/>
</dbReference>
<dbReference type="PROSITE" id="PS51318">
    <property type="entry name" value="TAT"/>
    <property type="match status" value="1"/>
</dbReference>
<feature type="chain" id="PRO_5046482527" evidence="2">
    <location>
        <begin position="30"/>
        <end position="328"/>
    </location>
</feature>
<dbReference type="Proteomes" id="UP000787635">
    <property type="component" value="Unassembled WGS sequence"/>
</dbReference>
<comment type="similarity">
    <text evidence="1">Belongs to the UPF0065 (bug) family.</text>
</comment>
<accession>A0ABX1EDC3</accession>
<dbReference type="Gene3D" id="3.40.190.150">
    <property type="entry name" value="Bordetella uptake gene, domain 1"/>
    <property type="match status" value="1"/>
</dbReference>
<dbReference type="Pfam" id="PF03401">
    <property type="entry name" value="TctC"/>
    <property type="match status" value="1"/>
</dbReference>
<evidence type="ECO:0000313" key="4">
    <source>
        <dbReference type="Proteomes" id="UP000787635"/>
    </source>
</evidence>
<reference evidence="3 4" key="1">
    <citation type="submission" date="2020-03" db="EMBL/GenBank/DDBJ databases">
        <title>Roseomonas selenitidurans sp. nov. isolated from urban soil.</title>
        <authorList>
            <person name="Liu H."/>
        </authorList>
    </citation>
    <scope>NUCLEOTIDE SEQUENCE [LARGE SCALE GENOMIC DNA]</scope>
    <source>
        <strain evidence="3 4">BU-1</strain>
    </source>
</reference>
<dbReference type="SUPFAM" id="SSF53850">
    <property type="entry name" value="Periplasmic binding protein-like II"/>
    <property type="match status" value="1"/>
</dbReference>
<keyword evidence="2" id="KW-0732">Signal</keyword>
<gene>
    <name evidence="3" type="ORF">HEQ75_21900</name>
</gene>
<dbReference type="InterPro" id="IPR042100">
    <property type="entry name" value="Bug_dom1"/>
</dbReference>
<name>A0ABX1EDC3_9PROT</name>
<dbReference type="PANTHER" id="PTHR42928">
    <property type="entry name" value="TRICARBOXYLATE-BINDING PROTEIN"/>
    <property type="match status" value="1"/>
</dbReference>
<dbReference type="EMBL" id="JAAVNE010000047">
    <property type="protein sequence ID" value="NKC33532.1"/>
    <property type="molecule type" value="Genomic_DNA"/>
</dbReference>
<proteinExistence type="inferred from homology"/>
<dbReference type="PIRSF" id="PIRSF017082">
    <property type="entry name" value="YflP"/>
    <property type="match status" value="1"/>
</dbReference>
<comment type="caution">
    <text evidence="3">The sequence shown here is derived from an EMBL/GenBank/DDBJ whole genome shotgun (WGS) entry which is preliminary data.</text>
</comment>
<dbReference type="CDD" id="cd07012">
    <property type="entry name" value="PBP2_Bug_TTT"/>
    <property type="match status" value="1"/>
</dbReference>
<keyword evidence="4" id="KW-1185">Reference proteome</keyword>
<evidence type="ECO:0000256" key="1">
    <source>
        <dbReference type="ARBA" id="ARBA00006987"/>
    </source>
</evidence>
<organism evidence="3 4">
    <name type="scientific">Falsiroseomonas selenitidurans</name>
    <dbReference type="NCBI Taxonomy" id="2716335"/>
    <lineage>
        <taxon>Bacteria</taxon>
        <taxon>Pseudomonadati</taxon>
        <taxon>Pseudomonadota</taxon>
        <taxon>Alphaproteobacteria</taxon>
        <taxon>Acetobacterales</taxon>
        <taxon>Roseomonadaceae</taxon>
        <taxon>Falsiroseomonas</taxon>
    </lineage>
</organism>
<evidence type="ECO:0000313" key="3">
    <source>
        <dbReference type="EMBL" id="NKC33532.1"/>
    </source>
</evidence>
<dbReference type="RefSeq" id="WP_168034258.1">
    <property type="nucleotide sequence ID" value="NZ_JAAVNE010000047.1"/>
</dbReference>
<dbReference type="PANTHER" id="PTHR42928:SF5">
    <property type="entry name" value="BLR1237 PROTEIN"/>
    <property type="match status" value="1"/>
</dbReference>
<dbReference type="Gene3D" id="3.40.190.10">
    <property type="entry name" value="Periplasmic binding protein-like II"/>
    <property type="match status" value="1"/>
</dbReference>